<dbReference type="GO" id="GO:0016757">
    <property type="term" value="F:glycosyltransferase activity"/>
    <property type="evidence" value="ECO:0007669"/>
    <property type="project" value="UniProtKB-KW"/>
</dbReference>
<name>A0ABT6ZLS7_9ACTN</name>
<evidence type="ECO:0000313" key="2">
    <source>
        <dbReference type="EMBL" id="MDJ1130011.1"/>
    </source>
</evidence>
<dbReference type="Pfam" id="PF00535">
    <property type="entry name" value="Glycos_transf_2"/>
    <property type="match status" value="1"/>
</dbReference>
<dbReference type="EMBL" id="JASJEX010000004">
    <property type="protein sequence ID" value="MDJ1130011.1"/>
    <property type="molecule type" value="Genomic_DNA"/>
</dbReference>
<evidence type="ECO:0000259" key="1">
    <source>
        <dbReference type="Pfam" id="PF00535"/>
    </source>
</evidence>
<comment type="caution">
    <text evidence="2">The sequence shown here is derived from an EMBL/GenBank/DDBJ whole genome shotgun (WGS) entry which is preliminary data.</text>
</comment>
<evidence type="ECO:0000313" key="3">
    <source>
        <dbReference type="Proteomes" id="UP001431693"/>
    </source>
</evidence>
<dbReference type="PANTHER" id="PTHR43685:SF2">
    <property type="entry name" value="GLYCOSYLTRANSFERASE 2-LIKE DOMAIN-CONTAINING PROTEIN"/>
    <property type="match status" value="1"/>
</dbReference>
<sequence>MNPAVALTEQEPPLFTIVMCVHATEDYAADAVRSVRAQSFPDWELLVVDDACRDHSVLRVLRAAQDDPRVRLIHNDLRQGLSEARNRGIRHARGRYVCFFDCEDVAEPTFLEVAARAIDVEDPDIVVEGLTEDFFNRRGDVAYSEERTPHRAFLTGPAVQTVVLDLEEEHLMGAIFTKFFRRELLDGLRFESGGEPYVADFFFTLAAIERARSVALLPETPYHYEKHIRGERQKTLTTGTFLERHRRTAAIQDHQQRFGLDTDESRNRLGTLYAQYVMDELGRLTDLENYVSKEEQERWLAFLHEDPLFQMLVLDAEPTPGLLRSLMHKALTSTGPNSALTLAHLMGYLKSFGPETFSRSQE</sequence>
<dbReference type="PANTHER" id="PTHR43685">
    <property type="entry name" value="GLYCOSYLTRANSFERASE"/>
    <property type="match status" value="1"/>
</dbReference>
<dbReference type="InterPro" id="IPR050834">
    <property type="entry name" value="Glycosyltransf_2"/>
</dbReference>
<dbReference type="Proteomes" id="UP001431693">
    <property type="component" value="Unassembled WGS sequence"/>
</dbReference>
<proteinExistence type="predicted"/>
<keyword evidence="2" id="KW-0328">Glycosyltransferase</keyword>
<dbReference type="Gene3D" id="3.90.550.10">
    <property type="entry name" value="Spore Coat Polysaccharide Biosynthesis Protein SpsA, Chain A"/>
    <property type="match status" value="1"/>
</dbReference>
<organism evidence="2 3">
    <name type="scientific">Kribbibacterium absianum</name>
    <dbReference type="NCBI Taxonomy" id="3044210"/>
    <lineage>
        <taxon>Bacteria</taxon>
        <taxon>Bacillati</taxon>
        <taxon>Actinomycetota</taxon>
        <taxon>Coriobacteriia</taxon>
        <taxon>Coriobacteriales</taxon>
        <taxon>Kribbibacteriaceae</taxon>
        <taxon>Kribbibacterium</taxon>
    </lineage>
</organism>
<reference evidence="2" key="1">
    <citation type="submission" date="2023-05" db="EMBL/GenBank/DDBJ databases">
        <title>[olsenella] sp. nov., isolated from a pig farm feces dump.</title>
        <authorList>
            <person name="Chang Y.-H."/>
        </authorList>
    </citation>
    <scope>NUCLEOTIDE SEQUENCE</scope>
    <source>
        <strain evidence="2">YH-ols2217</strain>
    </source>
</reference>
<dbReference type="InterPro" id="IPR029044">
    <property type="entry name" value="Nucleotide-diphossugar_trans"/>
</dbReference>
<keyword evidence="2" id="KW-0808">Transferase</keyword>
<gene>
    <name evidence="2" type="ORF">QJ043_07960</name>
</gene>
<keyword evidence="3" id="KW-1185">Reference proteome</keyword>
<dbReference type="EC" id="2.4.-.-" evidence="2"/>
<dbReference type="RefSeq" id="WP_283713155.1">
    <property type="nucleotide sequence ID" value="NZ_JASJEW010000003.1"/>
</dbReference>
<protein>
    <submittedName>
        <fullName evidence="2">Glycosyltransferase family 2 protein</fullName>
        <ecNumber evidence="2">2.4.-.-</ecNumber>
    </submittedName>
</protein>
<feature type="domain" description="Glycosyltransferase 2-like" evidence="1">
    <location>
        <begin position="16"/>
        <end position="143"/>
    </location>
</feature>
<dbReference type="SUPFAM" id="SSF53448">
    <property type="entry name" value="Nucleotide-diphospho-sugar transferases"/>
    <property type="match status" value="1"/>
</dbReference>
<dbReference type="InterPro" id="IPR001173">
    <property type="entry name" value="Glyco_trans_2-like"/>
</dbReference>
<accession>A0ABT6ZLS7</accession>
<dbReference type="CDD" id="cd00761">
    <property type="entry name" value="Glyco_tranf_GTA_type"/>
    <property type="match status" value="1"/>
</dbReference>